<feature type="compositionally biased region" description="Acidic residues" evidence="2">
    <location>
        <begin position="101"/>
        <end position="127"/>
    </location>
</feature>
<gene>
    <name evidence="3" type="ORF">DFH05DRAFT_1518782</name>
</gene>
<keyword evidence="1" id="KW-0175">Coiled coil</keyword>
<accession>A0A9W8PBF1</accession>
<feature type="compositionally biased region" description="Polar residues" evidence="2">
    <location>
        <begin position="131"/>
        <end position="145"/>
    </location>
</feature>
<sequence>MNLRDIVKEYMECQRGAFKRMNIEQAWRKSGIKPFNPDIFTDKDFAPSIPSSTQAWFPESFPTRLPQAPDASSDDALFDPYELDRREGREEREDGERDEGGDGDSEESETDSGFSDSDESNESNESDDTNRVPSKNCFSALSSHMPSPAFSRKTWSQTSQPSSAPTRSSSLPTIQTSSSRRDKELERLCAENARLRADNAGLKEESASLKAQRDAAQAHAVFAGQQYAVYKHRLHEKTKKKEASKRVSTSARVLTLMQGRLEIAVDAAKKATKSQELQKKKEKDAC</sequence>
<keyword evidence="4" id="KW-1185">Reference proteome</keyword>
<evidence type="ECO:0000256" key="1">
    <source>
        <dbReference type="SAM" id="Coils"/>
    </source>
</evidence>
<organism evidence="3 4">
    <name type="scientific">Lentinula detonsa</name>
    <dbReference type="NCBI Taxonomy" id="2804962"/>
    <lineage>
        <taxon>Eukaryota</taxon>
        <taxon>Fungi</taxon>
        <taxon>Dikarya</taxon>
        <taxon>Basidiomycota</taxon>
        <taxon>Agaricomycotina</taxon>
        <taxon>Agaricomycetes</taxon>
        <taxon>Agaricomycetidae</taxon>
        <taxon>Agaricales</taxon>
        <taxon>Marasmiineae</taxon>
        <taxon>Omphalotaceae</taxon>
        <taxon>Lentinula</taxon>
    </lineage>
</organism>
<dbReference type="EMBL" id="JANVFU010000001">
    <property type="protein sequence ID" value="KAJ3750641.1"/>
    <property type="molecule type" value="Genomic_DNA"/>
</dbReference>
<reference evidence="3 4" key="1">
    <citation type="journal article" date="2023" name="Proc. Natl. Acad. Sci. U.S.A.">
        <title>A global phylogenomic analysis of the shiitake genus Lentinula.</title>
        <authorList>
            <person name="Sierra-Patev S."/>
            <person name="Min B."/>
            <person name="Naranjo-Ortiz M."/>
            <person name="Looney B."/>
            <person name="Konkel Z."/>
            <person name="Slot J.C."/>
            <person name="Sakamoto Y."/>
            <person name="Steenwyk J.L."/>
            <person name="Rokas A."/>
            <person name="Carro J."/>
            <person name="Camarero S."/>
            <person name="Ferreira P."/>
            <person name="Molpeceres G."/>
            <person name="Ruiz-Duenas F.J."/>
            <person name="Serrano A."/>
            <person name="Henrissat B."/>
            <person name="Drula E."/>
            <person name="Hughes K.W."/>
            <person name="Mata J.L."/>
            <person name="Ishikawa N.K."/>
            <person name="Vargas-Isla R."/>
            <person name="Ushijima S."/>
            <person name="Smith C.A."/>
            <person name="Donoghue J."/>
            <person name="Ahrendt S."/>
            <person name="Andreopoulos W."/>
            <person name="He G."/>
            <person name="LaButti K."/>
            <person name="Lipzen A."/>
            <person name="Ng V."/>
            <person name="Riley R."/>
            <person name="Sandor L."/>
            <person name="Barry K."/>
            <person name="Martinez A.T."/>
            <person name="Xiao Y."/>
            <person name="Gibbons J.G."/>
            <person name="Terashima K."/>
            <person name="Grigoriev I.V."/>
            <person name="Hibbett D."/>
        </authorList>
    </citation>
    <scope>NUCLEOTIDE SEQUENCE [LARGE SCALE GENOMIC DNA]</scope>
    <source>
        <strain evidence="3 4">TFB7810</strain>
    </source>
</reference>
<protein>
    <submittedName>
        <fullName evidence="3">Uncharacterized protein</fullName>
    </submittedName>
</protein>
<feature type="region of interest" description="Disordered" evidence="2">
    <location>
        <begin position="43"/>
        <end position="185"/>
    </location>
</feature>
<name>A0A9W8PBF1_9AGAR</name>
<evidence type="ECO:0000313" key="4">
    <source>
        <dbReference type="Proteomes" id="UP001142393"/>
    </source>
</evidence>
<comment type="caution">
    <text evidence="3">The sequence shown here is derived from an EMBL/GenBank/DDBJ whole genome shotgun (WGS) entry which is preliminary data.</text>
</comment>
<feature type="coiled-coil region" evidence="1">
    <location>
        <begin position="185"/>
        <end position="219"/>
    </location>
</feature>
<dbReference type="AlphaFoldDB" id="A0A9W8PBF1"/>
<proteinExistence type="predicted"/>
<feature type="compositionally biased region" description="Low complexity" evidence="2">
    <location>
        <begin position="156"/>
        <end position="178"/>
    </location>
</feature>
<evidence type="ECO:0000313" key="3">
    <source>
        <dbReference type="EMBL" id="KAJ3750641.1"/>
    </source>
</evidence>
<evidence type="ECO:0000256" key="2">
    <source>
        <dbReference type="SAM" id="MobiDB-lite"/>
    </source>
</evidence>
<feature type="compositionally biased region" description="Basic and acidic residues" evidence="2">
    <location>
        <begin position="82"/>
        <end position="100"/>
    </location>
</feature>
<dbReference type="Proteomes" id="UP001142393">
    <property type="component" value="Unassembled WGS sequence"/>
</dbReference>